<proteinExistence type="predicted"/>
<dbReference type="EC" id="6.1.1.20" evidence="2"/>
<feature type="compositionally biased region" description="Basic residues" evidence="1">
    <location>
        <begin position="296"/>
        <end position="314"/>
    </location>
</feature>
<protein>
    <submittedName>
        <fullName evidence="2">Phenylalanyl-tRNA synthetase alpha chain</fullName>
        <ecNumber evidence="2">6.1.1.20</ecNumber>
    </submittedName>
</protein>
<feature type="non-terminal residue" evidence="2">
    <location>
        <position position="1"/>
    </location>
</feature>
<accession>A0A6J4PD76</accession>
<dbReference type="GO" id="GO:0004826">
    <property type="term" value="F:phenylalanine-tRNA ligase activity"/>
    <property type="evidence" value="ECO:0007669"/>
    <property type="project" value="UniProtKB-EC"/>
</dbReference>
<evidence type="ECO:0000256" key="1">
    <source>
        <dbReference type="SAM" id="MobiDB-lite"/>
    </source>
</evidence>
<evidence type="ECO:0000313" key="2">
    <source>
        <dbReference type="EMBL" id="CAA9410217.1"/>
    </source>
</evidence>
<keyword evidence="2" id="KW-0436">Ligase</keyword>
<feature type="region of interest" description="Disordered" evidence="1">
    <location>
        <begin position="1"/>
        <end position="329"/>
    </location>
</feature>
<sequence length="357" mass="38570">GRSSPKVPGGRDLRRRRARAGGGPPRRPRQEGGDRPQYARTRPDVARGADDRRPHAERAAGRGRLGHRRPQGRAPGRGPRRTAPRRMAGRDAPPAPALPGDRAPRLPGDRGSDTHLRRDGLRRRRRPAGGGRLAQLRRAQHRAGTSRPAGARHLLHGAPAGRQPPAPCPAHPHEPRPDPRDAGAGRAAARDLPRPRLPRRLRPDPLPHVPSGRGPRHRPRHHHGPAQMDPGGVPEGVLRGGPRGPPLPRLPLPLHGTLGRGRHPLLLGQRHPQAGRGRQLAGDPGLRHGPPQGPDRRRHRPRPMAGLRLRHGHRPSGDAEIRHPGPAGVLRERPALAAALRLRIAGGTDAGRGPEPL</sequence>
<dbReference type="AlphaFoldDB" id="A0A6J4PD76"/>
<keyword evidence="2" id="KW-0030">Aminoacyl-tRNA synthetase</keyword>
<name>A0A6J4PD76_9RHOB</name>
<feature type="compositionally biased region" description="Basic residues" evidence="1">
    <location>
        <begin position="214"/>
        <end position="224"/>
    </location>
</feature>
<feature type="compositionally biased region" description="Basic and acidic residues" evidence="1">
    <location>
        <begin position="102"/>
        <end position="119"/>
    </location>
</feature>
<reference evidence="2" key="1">
    <citation type="submission" date="2020-02" db="EMBL/GenBank/DDBJ databases">
        <authorList>
            <person name="Meier V. D."/>
        </authorList>
    </citation>
    <scope>NUCLEOTIDE SEQUENCE</scope>
    <source>
        <strain evidence="2">AVDCRST_MAG15</strain>
    </source>
</reference>
<feature type="compositionally biased region" description="Basic and acidic residues" evidence="1">
    <location>
        <begin position="171"/>
        <end position="194"/>
    </location>
</feature>
<dbReference type="EMBL" id="CADCUU010000222">
    <property type="protein sequence ID" value="CAA9410217.1"/>
    <property type="molecule type" value="Genomic_DNA"/>
</dbReference>
<gene>
    <name evidence="2" type="ORF">AVDCRST_MAG15-1600</name>
</gene>
<feature type="non-terminal residue" evidence="2">
    <location>
        <position position="357"/>
    </location>
</feature>
<feature type="compositionally biased region" description="Basic and acidic residues" evidence="1">
    <location>
        <begin position="41"/>
        <end position="60"/>
    </location>
</feature>
<organism evidence="2">
    <name type="scientific">uncultured Rubellimicrobium sp</name>
    <dbReference type="NCBI Taxonomy" id="543078"/>
    <lineage>
        <taxon>Bacteria</taxon>
        <taxon>Pseudomonadati</taxon>
        <taxon>Pseudomonadota</taxon>
        <taxon>Alphaproteobacteria</taxon>
        <taxon>Rhodobacterales</taxon>
        <taxon>Roseobacteraceae</taxon>
        <taxon>Rubellimicrobium</taxon>
        <taxon>environmental samples</taxon>
    </lineage>
</organism>